<dbReference type="Gene3D" id="3.40.50.1820">
    <property type="entry name" value="alpha/beta hydrolase"/>
    <property type="match status" value="1"/>
</dbReference>
<dbReference type="OrthoDB" id="2334691at2759"/>
<sequence>MPLNPLSTADIPSQFWEDAYLVGKVPFKAASFDQRASYTMYVPKKHYKLIPLQNLPLIVAIHGNGRNAERCRDSMTDLADRLGAAVLAPLFPAGIDDPNDMQNYKMLLYQGIRYDLILLSIIDEVAARWPGIATEKFFLTGYSGGGQFALRFFYLHPTRLEAVSIGAPGLVTQLNDALNWPKGTKDVRSLFDGLSVDRPSLKNVEGVQLIVGGDDVQKVGGGFVEWLRGRTEMEKETEGLISSLPNRKDAILNLQEAFKAAGIRCEFEIINGVAHNSAMAIPSVIEFLQPRLMRWHLK</sequence>
<dbReference type="AlphaFoldDB" id="A0A1E3PUE3"/>
<dbReference type="PANTHER" id="PTHR43037">
    <property type="entry name" value="UNNAMED PRODUCT-RELATED"/>
    <property type="match status" value="1"/>
</dbReference>
<dbReference type="SUPFAM" id="SSF53474">
    <property type="entry name" value="alpha/beta-Hydrolases"/>
    <property type="match status" value="1"/>
</dbReference>
<gene>
    <name evidence="3" type="ORF">LIPSTDRAFT_76529</name>
</gene>
<evidence type="ECO:0000313" key="4">
    <source>
        <dbReference type="Proteomes" id="UP000094385"/>
    </source>
</evidence>
<dbReference type="PANTHER" id="PTHR43037:SF5">
    <property type="entry name" value="FERULOYL ESTERASE"/>
    <property type="match status" value="1"/>
</dbReference>
<evidence type="ECO:0000256" key="2">
    <source>
        <dbReference type="ARBA" id="ARBA00022801"/>
    </source>
</evidence>
<dbReference type="EMBL" id="KV454306">
    <property type="protein sequence ID" value="ODQ69033.1"/>
    <property type="molecule type" value="Genomic_DNA"/>
</dbReference>
<protein>
    <submittedName>
        <fullName evidence="3">Uncharacterized protein</fullName>
    </submittedName>
</protein>
<keyword evidence="1" id="KW-0732">Signal</keyword>
<dbReference type="GO" id="GO:0016787">
    <property type="term" value="F:hydrolase activity"/>
    <property type="evidence" value="ECO:0007669"/>
    <property type="project" value="UniProtKB-KW"/>
</dbReference>
<evidence type="ECO:0000256" key="1">
    <source>
        <dbReference type="ARBA" id="ARBA00022729"/>
    </source>
</evidence>
<dbReference type="InterPro" id="IPR029058">
    <property type="entry name" value="AB_hydrolase_fold"/>
</dbReference>
<evidence type="ECO:0000313" key="3">
    <source>
        <dbReference type="EMBL" id="ODQ69033.1"/>
    </source>
</evidence>
<dbReference type="InterPro" id="IPR050955">
    <property type="entry name" value="Plant_Biomass_Hydrol_Est"/>
</dbReference>
<keyword evidence="2" id="KW-0378">Hydrolase</keyword>
<reference evidence="3 4" key="1">
    <citation type="journal article" date="2016" name="Proc. Natl. Acad. Sci. U.S.A.">
        <title>Comparative genomics of biotechnologically important yeasts.</title>
        <authorList>
            <person name="Riley R."/>
            <person name="Haridas S."/>
            <person name="Wolfe K.H."/>
            <person name="Lopes M.R."/>
            <person name="Hittinger C.T."/>
            <person name="Goeker M."/>
            <person name="Salamov A.A."/>
            <person name="Wisecaver J.H."/>
            <person name="Long T.M."/>
            <person name="Calvey C.H."/>
            <person name="Aerts A.L."/>
            <person name="Barry K.W."/>
            <person name="Choi C."/>
            <person name="Clum A."/>
            <person name="Coughlan A.Y."/>
            <person name="Deshpande S."/>
            <person name="Douglass A.P."/>
            <person name="Hanson S.J."/>
            <person name="Klenk H.-P."/>
            <person name="LaButti K.M."/>
            <person name="Lapidus A."/>
            <person name="Lindquist E.A."/>
            <person name="Lipzen A.M."/>
            <person name="Meier-Kolthoff J.P."/>
            <person name="Ohm R.A."/>
            <person name="Otillar R.P."/>
            <person name="Pangilinan J.L."/>
            <person name="Peng Y."/>
            <person name="Rokas A."/>
            <person name="Rosa C.A."/>
            <person name="Scheuner C."/>
            <person name="Sibirny A.A."/>
            <person name="Slot J.C."/>
            <person name="Stielow J.B."/>
            <person name="Sun H."/>
            <person name="Kurtzman C.P."/>
            <person name="Blackwell M."/>
            <person name="Grigoriev I.V."/>
            <person name="Jeffries T.W."/>
        </authorList>
    </citation>
    <scope>NUCLEOTIDE SEQUENCE [LARGE SCALE GENOMIC DNA]</scope>
    <source>
        <strain evidence="3 4">NRRL Y-11557</strain>
    </source>
</reference>
<name>A0A1E3PUE3_LIPST</name>
<proteinExistence type="predicted"/>
<accession>A0A1E3PUE3</accession>
<dbReference type="Proteomes" id="UP000094385">
    <property type="component" value="Unassembled WGS sequence"/>
</dbReference>
<organism evidence="3 4">
    <name type="scientific">Lipomyces starkeyi NRRL Y-11557</name>
    <dbReference type="NCBI Taxonomy" id="675824"/>
    <lineage>
        <taxon>Eukaryota</taxon>
        <taxon>Fungi</taxon>
        <taxon>Dikarya</taxon>
        <taxon>Ascomycota</taxon>
        <taxon>Saccharomycotina</taxon>
        <taxon>Lipomycetes</taxon>
        <taxon>Lipomycetales</taxon>
        <taxon>Lipomycetaceae</taxon>
        <taxon>Lipomyces</taxon>
    </lineage>
</organism>
<keyword evidence="4" id="KW-1185">Reference proteome</keyword>